<dbReference type="KEGG" id="sen:SACE_5113"/>
<dbReference type="STRING" id="405948.SACE_5113"/>
<reference evidence="1 2" key="1">
    <citation type="journal article" date="2007" name="Nat. Biotechnol.">
        <title>Complete genome sequence of the erythromycin-producing bacterium Saccharopolyspora erythraea NRRL23338.</title>
        <authorList>
            <person name="Oliynyk M."/>
            <person name="Samborskyy M."/>
            <person name="Lester J.B."/>
            <person name="Mironenko T."/>
            <person name="Scott N."/>
            <person name="Dickens S."/>
            <person name="Haydock S.F."/>
            <person name="Leadlay P.F."/>
        </authorList>
    </citation>
    <scope>NUCLEOTIDE SEQUENCE [LARGE SCALE GENOMIC DNA]</scope>
    <source>
        <strain evidence="2">ATCC 11635 / DSM 40517 / JCM 4748 / NBRC 13426 / NCIMB 8594 / NRRL 2338</strain>
    </source>
</reference>
<dbReference type="AlphaFoldDB" id="A4FJY8"/>
<dbReference type="Proteomes" id="UP000006728">
    <property type="component" value="Chromosome"/>
</dbReference>
<proteinExistence type="predicted"/>
<gene>
    <name evidence="1" type="ordered locus">SACE_5113</name>
</gene>
<dbReference type="HOGENOM" id="CLU_2619898_0_0_11"/>
<accession>A4FJY8</accession>
<organism evidence="1 2">
    <name type="scientific">Saccharopolyspora erythraea (strain ATCC 11635 / DSM 40517 / JCM 4748 / NBRC 13426 / NCIMB 8594 / NRRL 2338)</name>
    <dbReference type="NCBI Taxonomy" id="405948"/>
    <lineage>
        <taxon>Bacteria</taxon>
        <taxon>Bacillati</taxon>
        <taxon>Actinomycetota</taxon>
        <taxon>Actinomycetes</taxon>
        <taxon>Pseudonocardiales</taxon>
        <taxon>Pseudonocardiaceae</taxon>
        <taxon>Saccharopolyspora</taxon>
    </lineage>
</organism>
<dbReference type="EMBL" id="AM420293">
    <property type="protein sequence ID" value="CAM04363.1"/>
    <property type="molecule type" value="Genomic_DNA"/>
</dbReference>
<name>A4FJY8_SACEN</name>
<protein>
    <submittedName>
        <fullName evidence="1">Uncharacterized protein</fullName>
    </submittedName>
</protein>
<evidence type="ECO:0000313" key="2">
    <source>
        <dbReference type="Proteomes" id="UP000006728"/>
    </source>
</evidence>
<evidence type="ECO:0000313" key="1">
    <source>
        <dbReference type="EMBL" id="CAM04363.1"/>
    </source>
</evidence>
<sequence>MWYPPGAEWAKRHSGNPDDVKEFDDGFEFWKRTSGASTSGEAKGVSDSPLVSLPHLTKDASETNQAMDIVVKSGEQDA</sequence>
<keyword evidence="2" id="KW-1185">Reference proteome</keyword>